<name>A0ABT0ZRF6_9LACO</name>
<evidence type="ECO:0000256" key="6">
    <source>
        <dbReference type="ARBA" id="ARBA00023287"/>
    </source>
</evidence>
<evidence type="ECO:0000256" key="5">
    <source>
        <dbReference type="ARBA" id="ARBA00023044"/>
    </source>
</evidence>
<comment type="similarity">
    <text evidence="3">Belongs to the ComC family.</text>
</comment>
<sequence>MNELNNFKTLSNSELELVHGGHCIGLIKKGFGFAFDFVDSFARGMLETVFKK</sequence>
<keyword evidence="5" id="KW-0588">Pheromone</keyword>
<comment type="caution">
    <text evidence="7">The sequence shown here is derived from an EMBL/GenBank/DDBJ whole genome shotgun (WGS) entry which is preliminary data.</text>
</comment>
<evidence type="ECO:0000313" key="7">
    <source>
        <dbReference type="EMBL" id="MCO0832572.1"/>
    </source>
</evidence>
<comment type="function">
    <text evidence="1">Acts as a pheromone, induces cells to develop competence for genetic transformation.</text>
</comment>
<keyword evidence="4" id="KW-0964">Secreted</keyword>
<evidence type="ECO:0000256" key="2">
    <source>
        <dbReference type="ARBA" id="ARBA00004613"/>
    </source>
</evidence>
<keyword evidence="8" id="KW-1185">Reference proteome</keyword>
<gene>
    <name evidence="7" type="ORF">NFX39_05700</name>
</gene>
<accession>A0ABT0ZRF6</accession>
<protein>
    <submittedName>
        <fullName evidence="7">ComC/BlpC family leader-containing pheromone/bacteriocin</fullName>
    </submittedName>
</protein>
<proteinExistence type="inferred from homology"/>
<evidence type="ECO:0000256" key="4">
    <source>
        <dbReference type="ARBA" id="ARBA00022525"/>
    </source>
</evidence>
<dbReference type="InterPro" id="IPR004288">
    <property type="entry name" value="Competence_ComC"/>
</dbReference>
<dbReference type="EMBL" id="JAMWYK010000007">
    <property type="protein sequence ID" value="MCO0832572.1"/>
    <property type="molecule type" value="Genomic_DNA"/>
</dbReference>
<dbReference type="RefSeq" id="WP_252443858.1">
    <property type="nucleotide sequence ID" value="NZ_JAMWYK010000007.1"/>
</dbReference>
<reference evidence="7 8" key="1">
    <citation type="submission" date="2022-06" db="EMBL/GenBank/DDBJ databases">
        <title>Fructobacillus taiwanensis sp. nov., isolated from the honeybee.</title>
        <authorList>
            <person name="Chen Y.-S."/>
            <person name="Wang L.-T."/>
            <person name="Lee Y.-S."/>
            <person name="Chang Y.-C."/>
            <person name="Wu H.-C."/>
            <person name="Liao C.-Y."/>
            <person name="Chen W.-H."/>
            <person name="Deng J.-N."/>
            <person name="Wang Y.-H."/>
        </authorList>
    </citation>
    <scope>NUCLEOTIDE SEQUENCE [LARGE SCALE GENOMIC DNA]</scope>
    <source>
        <strain evidence="7 8">W13</strain>
    </source>
</reference>
<keyword evidence="6" id="KW-0178">Competence</keyword>
<comment type="subcellular location">
    <subcellularLocation>
        <location evidence="2">Secreted</location>
    </subcellularLocation>
</comment>
<evidence type="ECO:0000256" key="3">
    <source>
        <dbReference type="ARBA" id="ARBA00009039"/>
    </source>
</evidence>
<evidence type="ECO:0000256" key="1">
    <source>
        <dbReference type="ARBA" id="ARBA00002667"/>
    </source>
</evidence>
<dbReference type="Proteomes" id="UP001523234">
    <property type="component" value="Unassembled WGS sequence"/>
</dbReference>
<dbReference type="Pfam" id="PF03047">
    <property type="entry name" value="ComC"/>
    <property type="match status" value="1"/>
</dbReference>
<organism evidence="7 8">
    <name type="scientific">Fructobacillus apis</name>
    <dbReference type="NCBI Taxonomy" id="2935017"/>
    <lineage>
        <taxon>Bacteria</taxon>
        <taxon>Bacillati</taxon>
        <taxon>Bacillota</taxon>
        <taxon>Bacilli</taxon>
        <taxon>Lactobacillales</taxon>
        <taxon>Lactobacillaceae</taxon>
        <taxon>Fructobacillus</taxon>
    </lineage>
</organism>
<evidence type="ECO:0000313" key="8">
    <source>
        <dbReference type="Proteomes" id="UP001523234"/>
    </source>
</evidence>